<feature type="domain" description="Nudix hydrolase" evidence="3">
    <location>
        <begin position="15"/>
        <end position="144"/>
    </location>
</feature>
<dbReference type="AlphaFoldDB" id="A0A3N1KXG9"/>
<proteinExistence type="predicted"/>
<comment type="cofactor">
    <cofactor evidence="1">
        <name>Mg(2+)</name>
        <dbReference type="ChEBI" id="CHEBI:18420"/>
    </cofactor>
</comment>
<organism evidence="4 5">
    <name type="scientific">Stella humosa</name>
    <dbReference type="NCBI Taxonomy" id="94"/>
    <lineage>
        <taxon>Bacteria</taxon>
        <taxon>Pseudomonadati</taxon>
        <taxon>Pseudomonadota</taxon>
        <taxon>Alphaproteobacteria</taxon>
        <taxon>Rhodospirillales</taxon>
        <taxon>Stellaceae</taxon>
        <taxon>Stella</taxon>
    </lineage>
</organism>
<keyword evidence="5" id="KW-1185">Reference proteome</keyword>
<evidence type="ECO:0000256" key="2">
    <source>
        <dbReference type="ARBA" id="ARBA00022801"/>
    </source>
</evidence>
<gene>
    <name evidence="4" type="ORF">EDC65_3268</name>
</gene>
<dbReference type="EMBL" id="RJKX01000015">
    <property type="protein sequence ID" value="ROP83927.1"/>
    <property type="molecule type" value="Genomic_DNA"/>
</dbReference>
<dbReference type="GO" id="GO:0016787">
    <property type="term" value="F:hydrolase activity"/>
    <property type="evidence" value="ECO:0007669"/>
    <property type="project" value="UniProtKB-KW"/>
</dbReference>
<dbReference type="SUPFAM" id="SSF55811">
    <property type="entry name" value="Nudix"/>
    <property type="match status" value="1"/>
</dbReference>
<sequence>MTTRPSPIHFRWMISVQKACPIVSRTTEHGLEVLAFRHPSAGCQFVKGTIEKGELPRDAASRELFEESGLICPVEMAALGTTDIGPERIIWHFFTWGSTGLLDCWEHATDDDGGHTFAFFWHPISVPLDGDWHPIFKEAFQFVCSHLAAR</sequence>
<evidence type="ECO:0000259" key="3">
    <source>
        <dbReference type="PROSITE" id="PS51462"/>
    </source>
</evidence>
<comment type="caution">
    <text evidence="4">The sequence shown here is derived from an EMBL/GenBank/DDBJ whole genome shotgun (WGS) entry which is preliminary data.</text>
</comment>
<dbReference type="InterPro" id="IPR020084">
    <property type="entry name" value="NUDIX_hydrolase_CS"/>
</dbReference>
<dbReference type="InterPro" id="IPR000086">
    <property type="entry name" value="NUDIX_hydrolase_dom"/>
</dbReference>
<dbReference type="PROSITE" id="PS51462">
    <property type="entry name" value="NUDIX"/>
    <property type="match status" value="1"/>
</dbReference>
<dbReference type="Pfam" id="PF00293">
    <property type="entry name" value="NUDIX"/>
    <property type="match status" value="1"/>
</dbReference>
<evidence type="ECO:0000313" key="5">
    <source>
        <dbReference type="Proteomes" id="UP000278222"/>
    </source>
</evidence>
<evidence type="ECO:0000313" key="4">
    <source>
        <dbReference type="EMBL" id="ROP83927.1"/>
    </source>
</evidence>
<name>A0A3N1KXG9_9PROT</name>
<dbReference type="Proteomes" id="UP000278222">
    <property type="component" value="Unassembled WGS sequence"/>
</dbReference>
<evidence type="ECO:0000256" key="1">
    <source>
        <dbReference type="ARBA" id="ARBA00001946"/>
    </source>
</evidence>
<reference evidence="4 5" key="1">
    <citation type="submission" date="2018-11" db="EMBL/GenBank/DDBJ databases">
        <title>Genomic Encyclopedia of Type Strains, Phase IV (KMG-IV): sequencing the most valuable type-strain genomes for metagenomic binning, comparative biology and taxonomic classification.</title>
        <authorList>
            <person name="Goeker M."/>
        </authorList>
    </citation>
    <scope>NUCLEOTIDE SEQUENCE [LARGE SCALE GENOMIC DNA]</scope>
    <source>
        <strain evidence="4 5">DSM 5900</strain>
    </source>
</reference>
<protein>
    <submittedName>
        <fullName evidence="4">8-oxo-dGTP pyrophosphatase MutT (NUDIX family)</fullName>
    </submittedName>
</protein>
<dbReference type="InterPro" id="IPR015797">
    <property type="entry name" value="NUDIX_hydrolase-like_dom_sf"/>
</dbReference>
<keyword evidence="2" id="KW-0378">Hydrolase</keyword>
<accession>A0A3N1KXG9</accession>
<dbReference type="Gene3D" id="3.90.79.10">
    <property type="entry name" value="Nucleoside Triphosphate Pyrophosphohydrolase"/>
    <property type="match status" value="1"/>
</dbReference>
<dbReference type="PROSITE" id="PS00893">
    <property type="entry name" value="NUDIX_BOX"/>
    <property type="match status" value="1"/>
</dbReference>